<feature type="transmembrane region" description="Helical" evidence="2">
    <location>
        <begin position="40"/>
        <end position="62"/>
    </location>
</feature>
<evidence type="ECO:0000256" key="2">
    <source>
        <dbReference type="SAM" id="Phobius"/>
    </source>
</evidence>
<sequence>MSTTSESIFERDEVFPEEKGLLNSHLKYDLQFKNGARLSWVWIAILSVSFSLNALWGILTILKPTCMTHENVISKYAKLKYDHPLPFASTNQNNTLTEAEWNYYNVDLGNVALSDSYATSIGLPIAQRWPWDFSKGIYYLHGHHQMHCLHMLRKSINEYRNGWLQTEHAMHVDHCLIAIREDIVCNADDTPRFTGGHFKHPASGTGQVRACRDWSKLDEWAKQHSACYREPDDPFDGTSELERYKNCPDGSTPWIGAEIWTMNDSEEKGGLWLEKEN</sequence>
<gene>
    <name evidence="3" type="ORF">SCLTRI_LOCUS6130</name>
</gene>
<keyword evidence="4" id="KW-1185">Reference proteome</keyword>
<comment type="similarity">
    <text evidence="1">Belongs to the ustYa family.</text>
</comment>
<dbReference type="GO" id="GO:0043386">
    <property type="term" value="P:mycotoxin biosynthetic process"/>
    <property type="evidence" value="ECO:0007669"/>
    <property type="project" value="InterPro"/>
</dbReference>
<comment type="caution">
    <text evidence="3">The sequence shown here is derived from an EMBL/GenBank/DDBJ whole genome shotgun (WGS) entry which is preliminary data.</text>
</comment>
<dbReference type="InterPro" id="IPR021765">
    <property type="entry name" value="UstYa-like"/>
</dbReference>
<dbReference type="PANTHER" id="PTHR33365">
    <property type="entry name" value="YALI0B05434P"/>
    <property type="match status" value="1"/>
</dbReference>
<proteinExistence type="inferred from homology"/>
<dbReference type="PANTHER" id="PTHR33365:SF6">
    <property type="entry name" value="OXIDASE USTYA"/>
    <property type="match status" value="1"/>
</dbReference>
<accession>A0A8H2ZQ32</accession>
<evidence type="ECO:0000313" key="4">
    <source>
        <dbReference type="Proteomes" id="UP000624404"/>
    </source>
</evidence>
<dbReference type="AlphaFoldDB" id="A0A8H2ZQ32"/>
<reference evidence="3" key="1">
    <citation type="submission" date="2020-10" db="EMBL/GenBank/DDBJ databases">
        <authorList>
            <person name="Kusch S."/>
        </authorList>
    </citation>
    <scope>NUCLEOTIDE SEQUENCE</scope>
    <source>
        <strain evidence="3">SwB9</strain>
    </source>
</reference>
<evidence type="ECO:0000256" key="1">
    <source>
        <dbReference type="ARBA" id="ARBA00035112"/>
    </source>
</evidence>
<evidence type="ECO:0000313" key="3">
    <source>
        <dbReference type="EMBL" id="CAD6446341.1"/>
    </source>
</evidence>
<keyword evidence="2" id="KW-1133">Transmembrane helix</keyword>
<protein>
    <submittedName>
        <fullName evidence="3">Ecdead4d-f4b4-4f94-b5f3-876d8a399d2e</fullName>
    </submittedName>
</protein>
<dbReference type="Proteomes" id="UP000624404">
    <property type="component" value="Unassembled WGS sequence"/>
</dbReference>
<keyword evidence="2" id="KW-0472">Membrane</keyword>
<name>A0A8H2ZQ32_9HELO</name>
<dbReference type="OrthoDB" id="3687641at2759"/>
<dbReference type="Pfam" id="PF11807">
    <property type="entry name" value="UstYa"/>
    <property type="match status" value="1"/>
</dbReference>
<keyword evidence="2" id="KW-0812">Transmembrane</keyword>
<organism evidence="3 4">
    <name type="scientific">Sclerotinia trifoliorum</name>
    <dbReference type="NCBI Taxonomy" id="28548"/>
    <lineage>
        <taxon>Eukaryota</taxon>
        <taxon>Fungi</taxon>
        <taxon>Dikarya</taxon>
        <taxon>Ascomycota</taxon>
        <taxon>Pezizomycotina</taxon>
        <taxon>Leotiomycetes</taxon>
        <taxon>Helotiales</taxon>
        <taxon>Sclerotiniaceae</taxon>
        <taxon>Sclerotinia</taxon>
    </lineage>
</organism>
<dbReference type="EMBL" id="CAJHIA010000019">
    <property type="protein sequence ID" value="CAD6446341.1"/>
    <property type="molecule type" value="Genomic_DNA"/>
</dbReference>